<dbReference type="Proteomes" id="UP001732700">
    <property type="component" value="Chromosome 7D"/>
</dbReference>
<keyword evidence="2" id="KW-1185">Reference proteome</keyword>
<protein>
    <submittedName>
        <fullName evidence="1">Uncharacterized protein</fullName>
    </submittedName>
</protein>
<reference evidence="1" key="2">
    <citation type="submission" date="2025-09" db="UniProtKB">
        <authorList>
            <consortium name="EnsemblPlants"/>
        </authorList>
    </citation>
    <scope>IDENTIFICATION</scope>
</reference>
<organism evidence="1 2">
    <name type="scientific">Avena sativa</name>
    <name type="common">Oat</name>
    <dbReference type="NCBI Taxonomy" id="4498"/>
    <lineage>
        <taxon>Eukaryota</taxon>
        <taxon>Viridiplantae</taxon>
        <taxon>Streptophyta</taxon>
        <taxon>Embryophyta</taxon>
        <taxon>Tracheophyta</taxon>
        <taxon>Spermatophyta</taxon>
        <taxon>Magnoliopsida</taxon>
        <taxon>Liliopsida</taxon>
        <taxon>Poales</taxon>
        <taxon>Poaceae</taxon>
        <taxon>BOP clade</taxon>
        <taxon>Pooideae</taxon>
        <taxon>Poodae</taxon>
        <taxon>Poeae</taxon>
        <taxon>Poeae Chloroplast Group 1 (Aveneae type)</taxon>
        <taxon>Aveninae</taxon>
        <taxon>Avena</taxon>
    </lineage>
</organism>
<dbReference type="EnsemblPlants" id="AVESA.00010b.r2.7DG1390890.1">
    <property type="protein sequence ID" value="AVESA.00010b.r2.7DG1390890.1.CDS"/>
    <property type="gene ID" value="AVESA.00010b.r2.7DG1390890"/>
</dbReference>
<evidence type="ECO:0000313" key="2">
    <source>
        <dbReference type="Proteomes" id="UP001732700"/>
    </source>
</evidence>
<evidence type="ECO:0000313" key="1">
    <source>
        <dbReference type="EnsemblPlants" id="AVESA.00010b.r2.7DG1390890.1.CDS"/>
    </source>
</evidence>
<name>A0ACD6AJI7_AVESA</name>
<accession>A0ACD6AJI7</accession>
<reference evidence="1" key="1">
    <citation type="submission" date="2021-05" db="EMBL/GenBank/DDBJ databases">
        <authorList>
            <person name="Scholz U."/>
            <person name="Mascher M."/>
            <person name="Fiebig A."/>
        </authorList>
    </citation>
    <scope>NUCLEOTIDE SEQUENCE [LARGE SCALE GENOMIC DNA]</scope>
</reference>
<proteinExistence type="predicted"/>
<sequence>MAMASSVRASLASPPPSPLPPHLSPWSPWTEVDRMFFTHGGNGPSLSDTSRANKEIEDEEAAAVSEPEEEEEEEYGGGGKLYVAVGKNLKDGKSNLLWAARNLLAGDLKLVLLHVHQPAERIMTGLCKVSASQLEEKELKAYRMIEKDEMTTLLNQYLNFCSVSLKVQAETLVIEKKNPASGIVELIDQHHITRLAMGASLVSMKRKAPKSKVAAIVHLQAKPYCNIFYICKETLVCSREATQLSAKGESPQSCYASSVSDKPEFPLRSLSLPPGHPGFLGSTDEQALPRRSRLVANSVENMSVTQPQSIDMSPTSLYLNSSQQSTGGSSWGLNDLEIMDGSPAPVSVANSEEYQRSMVKTIIQNEEFEELHQVRNELERSRNEASEGRQKAERDLFEASKIFKARESSLCKEKKDLEERLTREKTDFEKELHHICSDLQKANEQRAQLENKLLQANSLIEELKQLKVELQGEKDHAVRQAEEMCQINGNTVFGGAVALTEFRYEEIKEATNNFDDSKKIGQGGRGSVYKGFLRHTTVAIKKFNHEGATGEKEYNGEVETLCRMRHPNLITLIGVCREARVLVFEFLSNGSLEDCLHCKHQTKPLPWRTRIRIAADICTGLIFLHSNKPKGIAHGDLKPDNVLLDTSFVCKLADFGTSRPLNLTNTTVTPYHQTNHIKGTVGYMDPGYLATGELTAQSDVYSFGIILMRLLTGKNPIGLPNVVEAALSNEMLHDIIDTSAGVWLPEYTEELARLALRCCRLDRKERPDLAKVVWSVLQAMMIDYDCKPPTFFICPMTQEIMRDPHIAADGFTYEGDAIKDWLQRGHKMSPMTYLSLTQHELIPNIALRFAIQEWQMQQQP</sequence>